<feature type="non-terminal residue" evidence="1">
    <location>
        <position position="1"/>
    </location>
</feature>
<comment type="caution">
    <text evidence="1">The sequence shown here is derived from an EMBL/GenBank/DDBJ whole genome shotgun (WGS) entry which is preliminary data.</text>
</comment>
<dbReference type="PANTHER" id="PTHR48475">
    <property type="entry name" value="RIBONUCLEASE H"/>
    <property type="match status" value="1"/>
</dbReference>
<dbReference type="Proteomes" id="UP001077788">
    <property type="component" value="Unassembled WGS sequence"/>
</dbReference>
<dbReference type="InterPro" id="IPR012337">
    <property type="entry name" value="RNaseH-like_sf"/>
</dbReference>
<dbReference type="GO" id="GO:0003676">
    <property type="term" value="F:nucleic acid binding"/>
    <property type="evidence" value="ECO:0007669"/>
    <property type="project" value="InterPro"/>
</dbReference>
<gene>
    <name evidence="1" type="ORF">OYG11_11840</name>
</gene>
<dbReference type="Gene3D" id="3.30.420.10">
    <property type="entry name" value="Ribonuclease H-like superfamily/Ribonuclease H"/>
    <property type="match status" value="1"/>
</dbReference>
<proteinExistence type="predicted"/>
<dbReference type="SUPFAM" id="SSF53098">
    <property type="entry name" value="Ribonuclease H-like"/>
    <property type="match status" value="1"/>
</dbReference>
<evidence type="ECO:0000313" key="2">
    <source>
        <dbReference type="Proteomes" id="UP001077788"/>
    </source>
</evidence>
<dbReference type="AlphaFoldDB" id="A0A9Q4DKF2"/>
<organism evidence="1 2">
    <name type="scientific">Actinobacillus pleuropneumoniae</name>
    <name type="common">Haemophilus pleuropneumoniae</name>
    <dbReference type="NCBI Taxonomy" id="715"/>
    <lineage>
        <taxon>Bacteria</taxon>
        <taxon>Pseudomonadati</taxon>
        <taxon>Pseudomonadota</taxon>
        <taxon>Gammaproteobacteria</taxon>
        <taxon>Pasteurellales</taxon>
        <taxon>Pasteurellaceae</taxon>
        <taxon>Actinobacillus</taxon>
    </lineage>
</organism>
<dbReference type="PANTHER" id="PTHR48475:SF1">
    <property type="entry name" value="RNASE H TYPE-1 DOMAIN-CONTAINING PROTEIN"/>
    <property type="match status" value="1"/>
</dbReference>
<dbReference type="InterPro" id="IPR036397">
    <property type="entry name" value="RNaseH_sf"/>
</dbReference>
<reference evidence="1" key="2">
    <citation type="submission" date="2022-12" db="EMBL/GenBank/DDBJ databases">
        <authorList>
            <person name="Kardos G."/>
            <person name="Sarkozi R."/>
            <person name="Laczko L."/>
            <person name="Marton S."/>
            <person name="Makrai L."/>
            <person name="Banyai K."/>
            <person name="Fodor L."/>
        </authorList>
    </citation>
    <scope>NUCLEOTIDE SEQUENCE</scope>
    <source>
        <strain evidence="1">84/14</strain>
    </source>
</reference>
<evidence type="ECO:0000313" key="1">
    <source>
        <dbReference type="EMBL" id="MCY6524892.1"/>
    </source>
</evidence>
<dbReference type="EMBL" id="JAPQFC010000568">
    <property type="protein sequence ID" value="MCY6524892.1"/>
    <property type="molecule type" value="Genomic_DNA"/>
</dbReference>
<dbReference type="RefSeq" id="WP_267992070.1">
    <property type="nucleotide sequence ID" value="NZ_JAPQFC010000568.1"/>
</dbReference>
<sequence>NRALEGILTKVVSSSRKDWADRLVEATWAYNTTWKTTTGFTPYELVYGKKALLSIEFEYNTLRMAAQLDLDLSHAQQERL</sequence>
<protein>
    <submittedName>
        <fullName evidence="1">Uncharacterized protein</fullName>
    </submittedName>
</protein>
<name>A0A9Q4DKF2_ACTPL</name>
<accession>A0A9Q4DKF2</accession>
<feature type="non-terminal residue" evidence="1">
    <location>
        <position position="80"/>
    </location>
</feature>
<reference evidence="1" key="1">
    <citation type="journal article" date="2021" name="Vet Sci">
        <title>O-Serogroups and Pathovirotypes of Escherichia coli Isolated from Post-Weaning Piglets Showing Diarrhoea and/or Oedema in South Korea.</title>
        <authorList>
            <person name="Byun J.W."/>
            <person name="Moon B.Y."/>
            <person name="Do K.H."/>
            <person name="Lee K."/>
            <person name="Lee H.Y."/>
            <person name="Kim W.I."/>
            <person name="So B."/>
            <person name="Lee W.K."/>
        </authorList>
    </citation>
    <scope>NUCLEOTIDE SEQUENCE</scope>
    <source>
        <strain evidence="1">84/14</strain>
    </source>
</reference>